<dbReference type="GO" id="GO:0004672">
    <property type="term" value="F:protein kinase activity"/>
    <property type="evidence" value="ECO:0007669"/>
    <property type="project" value="InterPro"/>
</dbReference>
<dbReference type="EMBL" id="OU503058">
    <property type="protein sequence ID" value="CAI9787012.1"/>
    <property type="molecule type" value="Genomic_DNA"/>
</dbReference>
<dbReference type="Proteomes" id="UP000834106">
    <property type="component" value="Chromosome 23"/>
</dbReference>
<evidence type="ECO:0000256" key="1">
    <source>
        <dbReference type="ARBA" id="ARBA00004167"/>
    </source>
</evidence>
<evidence type="ECO:0000313" key="9">
    <source>
        <dbReference type="Proteomes" id="UP000834106"/>
    </source>
</evidence>
<dbReference type="PANTHER" id="PTHR47974:SF9">
    <property type="entry name" value="RECEPTOR-LIKE SERINE_THREONINE-PROTEIN KINASE"/>
    <property type="match status" value="1"/>
</dbReference>
<dbReference type="GO" id="GO:0016020">
    <property type="term" value="C:membrane"/>
    <property type="evidence" value="ECO:0007669"/>
    <property type="project" value="UniProtKB-SubCell"/>
</dbReference>
<evidence type="ECO:0000256" key="6">
    <source>
        <dbReference type="SAM" id="MobiDB-lite"/>
    </source>
</evidence>
<evidence type="ECO:0000256" key="3">
    <source>
        <dbReference type="ARBA" id="ARBA00022729"/>
    </source>
</evidence>
<evidence type="ECO:0000313" key="8">
    <source>
        <dbReference type="EMBL" id="CAI9787012.1"/>
    </source>
</evidence>
<dbReference type="InterPro" id="IPR011009">
    <property type="entry name" value="Kinase-like_dom_sf"/>
</dbReference>
<dbReference type="Pfam" id="PF00069">
    <property type="entry name" value="Pkinase"/>
    <property type="match status" value="1"/>
</dbReference>
<dbReference type="PANTHER" id="PTHR47974">
    <property type="entry name" value="OS07G0415500 PROTEIN"/>
    <property type="match status" value="1"/>
</dbReference>
<dbReference type="SUPFAM" id="SSF56112">
    <property type="entry name" value="Protein kinase-like (PK-like)"/>
    <property type="match status" value="1"/>
</dbReference>
<accession>A0AAD2AKN2</accession>
<protein>
    <recommendedName>
        <fullName evidence="7">Protein kinase domain-containing protein</fullName>
    </recommendedName>
</protein>
<evidence type="ECO:0000256" key="5">
    <source>
        <dbReference type="ARBA" id="ARBA00023136"/>
    </source>
</evidence>
<keyword evidence="9" id="KW-1185">Reference proteome</keyword>
<organism evidence="8 9">
    <name type="scientific">Fraxinus pennsylvanica</name>
    <dbReference type="NCBI Taxonomy" id="56036"/>
    <lineage>
        <taxon>Eukaryota</taxon>
        <taxon>Viridiplantae</taxon>
        <taxon>Streptophyta</taxon>
        <taxon>Embryophyta</taxon>
        <taxon>Tracheophyta</taxon>
        <taxon>Spermatophyta</taxon>
        <taxon>Magnoliopsida</taxon>
        <taxon>eudicotyledons</taxon>
        <taxon>Gunneridae</taxon>
        <taxon>Pentapetalae</taxon>
        <taxon>asterids</taxon>
        <taxon>lamiids</taxon>
        <taxon>Lamiales</taxon>
        <taxon>Oleaceae</taxon>
        <taxon>Oleeae</taxon>
        <taxon>Fraxinus</taxon>
    </lineage>
</organism>
<dbReference type="Gene3D" id="1.10.510.10">
    <property type="entry name" value="Transferase(Phosphotransferase) domain 1"/>
    <property type="match status" value="1"/>
</dbReference>
<evidence type="ECO:0000259" key="7">
    <source>
        <dbReference type="PROSITE" id="PS50011"/>
    </source>
</evidence>
<keyword evidence="5" id="KW-0472">Membrane</keyword>
<keyword evidence="4" id="KW-1133">Transmembrane helix</keyword>
<sequence>MSVRGTRGYLPPEWLANLPVTSKADVYSYGMVLLEIISGRRNFEVSTETNHRRLSLWAYEEFEKGNIESILDKRLLRHEVDTEQAIRAIRVSFWCIQDQPSLRPTMGKVVQMLEGISEIPTPPKSTAMNLTTAGAQFQVLPMVSSLQTVLNSSVTSSNTAENSSLTSEKKSEGETSTLLQEEASQT</sequence>
<keyword evidence="3" id="KW-0732">Signal</keyword>
<dbReference type="PROSITE" id="PS50011">
    <property type="entry name" value="PROTEIN_KINASE_DOM"/>
    <property type="match status" value="1"/>
</dbReference>
<proteinExistence type="predicted"/>
<dbReference type="InterPro" id="IPR000719">
    <property type="entry name" value="Prot_kinase_dom"/>
</dbReference>
<feature type="region of interest" description="Disordered" evidence="6">
    <location>
        <begin position="153"/>
        <end position="186"/>
    </location>
</feature>
<feature type="domain" description="Protein kinase" evidence="7">
    <location>
        <begin position="1"/>
        <end position="116"/>
    </location>
</feature>
<feature type="compositionally biased region" description="Polar residues" evidence="6">
    <location>
        <begin position="174"/>
        <end position="186"/>
    </location>
</feature>
<dbReference type="AlphaFoldDB" id="A0AAD2AKN2"/>
<gene>
    <name evidence="8" type="ORF">FPE_LOCUS34442</name>
</gene>
<keyword evidence="2" id="KW-0812">Transmembrane</keyword>
<name>A0AAD2AKN2_9LAMI</name>
<evidence type="ECO:0000256" key="2">
    <source>
        <dbReference type="ARBA" id="ARBA00022692"/>
    </source>
</evidence>
<comment type="subcellular location">
    <subcellularLocation>
        <location evidence="1">Membrane</location>
        <topology evidence="1">Single-pass membrane protein</topology>
    </subcellularLocation>
</comment>
<reference evidence="8" key="1">
    <citation type="submission" date="2023-05" db="EMBL/GenBank/DDBJ databases">
        <authorList>
            <person name="Huff M."/>
        </authorList>
    </citation>
    <scope>NUCLEOTIDE SEQUENCE</scope>
</reference>
<dbReference type="GO" id="GO:0005524">
    <property type="term" value="F:ATP binding"/>
    <property type="evidence" value="ECO:0007669"/>
    <property type="project" value="InterPro"/>
</dbReference>
<evidence type="ECO:0000256" key="4">
    <source>
        <dbReference type="ARBA" id="ARBA00022989"/>
    </source>
</evidence>